<feature type="region of interest" description="Disordered" evidence="3">
    <location>
        <begin position="1"/>
        <end position="45"/>
    </location>
</feature>
<dbReference type="GO" id="GO:0005634">
    <property type="term" value="C:nucleus"/>
    <property type="evidence" value="ECO:0007669"/>
    <property type="project" value="TreeGrafter"/>
</dbReference>
<reference evidence="4" key="1">
    <citation type="submission" date="2020-11" db="EMBL/GenBank/DDBJ databases">
        <authorList>
            <person name="Tran Van P."/>
        </authorList>
    </citation>
    <scope>NUCLEOTIDE SEQUENCE</scope>
</reference>
<feature type="region of interest" description="Disordered" evidence="3">
    <location>
        <begin position="391"/>
        <end position="429"/>
    </location>
</feature>
<dbReference type="GO" id="GO:0042274">
    <property type="term" value="P:ribosomal small subunit biogenesis"/>
    <property type="evidence" value="ECO:0007669"/>
    <property type="project" value="InterPro"/>
</dbReference>
<organism evidence="4">
    <name type="scientific">Timema californicum</name>
    <name type="common">California timema</name>
    <name type="synonym">Walking stick</name>
    <dbReference type="NCBI Taxonomy" id="61474"/>
    <lineage>
        <taxon>Eukaryota</taxon>
        <taxon>Metazoa</taxon>
        <taxon>Ecdysozoa</taxon>
        <taxon>Arthropoda</taxon>
        <taxon>Hexapoda</taxon>
        <taxon>Insecta</taxon>
        <taxon>Pterygota</taxon>
        <taxon>Neoptera</taxon>
        <taxon>Polyneoptera</taxon>
        <taxon>Phasmatodea</taxon>
        <taxon>Timematodea</taxon>
        <taxon>Timematoidea</taxon>
        <taxon>Timematidae</taxon>
        <taxon>Timema</taxon>
    </lineage>
</organism>
<evidence type="ECO:0000256" key="3">
    <source>
        <dbReference type="SAM" id="MobiDB-lite"/>
    </source>
</evidence>
<dbReference type="InterPro" id="IPR007307">
    <property type="entry name" value="Ltv1"/>
</dbReference>
<dbReference type="GO" id="GO:0030688">
    <property type="term" value="C:preribosome, small subunit precursor"/>
    <property type="evidence" value="ECO:0007669"/>
    <property type="project" value="TreeGrafter"/>
</dbReference>
<dbReference type="AlphaFoldDB" id="A0A7R9P4C6"/>
<proteinExistence type="inferred from homology"/>
<gene>
    <name evidence="4" type="ORF">TCMB3V08_LOCUS2289</name>
</gene>
<comment type="similarity">
    <text evidence="1">Belongs to the LTV1 family.</text>
</comment>
<evidence type="ECO:0000313" key="4">
    <source>
        <dbReference type="EMBL" id="CAD7569554.1"/>
    </source>
</evidence>
<evidence type="ECO:0000256" key="1">
    <source>
        <dbReference type="ARBA" id="ARBA00009078"/>
    </source>
</evidence>
<dbReference type="GO" id="GO:0000056">
    <property type="term" value="P:ribosomal small subunit export from nucleus"/>
    <property type="evidence" value="ECO:0007669"/>
    <property type="project" value="TreeGrafter"/>
</dbReference>
<dbReference type="Pfam" id="PF04180">
    <property type="entry name" value="LTV"/>
    <property type="match status" value="2"/>
</dbReference>
<feature type="compositionally biased region" description="Acidic residues" evidence="3">
    <location>
        <begin position="393"/>
        <end position="406"/>
    </location>
</feature>
<accession>A0A7R9P4C6</accession>
<feature type="compositionally biased region" description="Basic and acidic residues" evidence="3">
    <location>
        <begin position="21"/>
        <end position="45"/>
    </location>
</feature>
<sequence length="688" mass="79598">MDGENTVLIAEGRGRRKKRDKTSWRKEKLKAERCKPKSLPRRPDCTHRKKTFQCCDLPMQDIRRFHEAFYSNKDKVSQDNFILQYTVQHNPKRRRPSEKEGPEKGVTISYYIRSKKRGLMQLHFKFSPTKRITLKKTKNKNIVMKGEINYRVDTGTFKPFLKKGKSIHSINPEPLPSQVPVKAEKIEDVKKLLNKHFGEGWDEQDGMDYYRQVLLYSTESEPKARGKKKFIDHKNAITFSLVHRSQQDPLVTDETAPQHVLVPTGEKQSKDEIEKRKEEERKFGVFFDDDYNYLNHLFDIRKSAVEWESVEKFQIKRADITKHEGVKLQLPSSVFASTIEEDVGLLNLAAPRSGPQLDLDPDVVAALDDDFDFDNPDNQLEDDFIQLANTGDNYDDEISDSDEERECLDVSSNADSNEEEDGDDVASLTGPQFTFADEETKSRFTNYSLSSSVIRRNDQLSLLDNRFEHMFAGYDDAEIGALDCEEIDGYIPIDSDQVLKCAEEFERERATHKPDTDVTLKRLEQLLSSEDEEEMVKLELKQEDRFDCESILSTYSNLYNHPQLIEEPVIPRRIRISRKTGVPLDVWDSGNTSKLTAKALAKFDASNVVDSNSHDGAESVISMLSTLSIRLKDETPEQRRERKKALKEYRKERRLERKANTLAFKEEKKRQEKIALNNKVNLQSVHIL</sequence>
<dbReference type="PANTHER" id="PTHR21531:SF0">
    <property type="entry name" value="PROTEIN LTV1 HOMOLOG"/>
    <property type="match status" value="1"/>
</dbReference>
<protein>
    <recommendedName>
        <fullName evidence="2">Protein LTV1 homolog</fullName>
    </recommendedName>
</protein>
<name>A0A7R9P4C6_TIMCA</name>
<dbReference type="GO" id="GO:0005829">
    <property type="term" value="C:cytosol"/>
    <property type="evidence" value="ECO:0007669"/>
    <property type="project" value="TreeGrafter"/>
</dbReference>
<evidence type="ECO:0000256" key="2">
    <source>
        <dbReference type="ARBA" id="ARBA00021561"/>
    </source>
</evidence>
<dbReference type="EMBL" id="OE179714">
    <property type="protein sequence ID" value="CAD7569554.1"/>
    <property type="molecule type" value="Genomic_DNA"/>
</dbReference>
<dbReference type="PANTHER" id="PTHR21531">
    <property type="entry name" value="LOW-TEMPERATURE VIABILITY PROTEIN LTV1-RELATED"/>
    <property type="match status" value="1"/>
</dbReference>